<sequence>MIARLSKNAVLAVYGLLIVIPLLVVLFGTFKTTPELFANPFAPPGSLSLNNYAETLTGQNLGAAFLNSTMVTLTSVTLTLFIASLAAYGVARIRGWKGWAIYGFIVLGMSVPAQANMIPQYVLFQQLGLLDSRLGLILINIVVTLPVAVFILGGFMRTLPSDLFEAATVDGSGPFRTYYAVAVPLSMPSIAATGIFLFVMHWNDLLYPLLFISSPDKRTLPLALLSFQGEFQTNYPLLFAGVILASIPVVVAYVFLQRFFVAGMTAGAVKG</sequence>
<feature type="transmembrane region" description="Helical" evidence="7">
    <location>
        <begin position="235"/>
        <end position="256"/>
    </location>
</feature>
<comment type="similarity">
    <text evidence="7">Belongs to the binding-protein-dependent transport system permease family.</text>
</comment>
<dbReference type="PANTHER" id="PTHR43744">
    <property type="entry name" value="ABC TRANSPORTER PERMEASE PROTEIN MG189-RELATED-RELATED"/>
    <property type="match status" value="1"/>
</dbReference>
<dbReference type="Pfam" id="PF00528">
    <property type="entry name" value="BPD_transp_1"/>
    <property type="match status" value="1"/>
</dbReference>
<dbReference type="Gene3D" id="1.10.3720.10">
    <property type="entry name" value="MetI-like"/>
    <property type="match status" value="1"/>
</dbReference>
<name>A0ABM7PPX8_SINCY</name>
<protein>
    <submittedName>
        <fullName evidence="9">Sugar ABC transporter permease</fullName>
    </submittedName>
</protein>
<evidence type="ECO:0000256" key="3">
    <source>
        <dbReference type="ARBA" id="ARBA00022475"/>
    </source>
</evidence>
<proteinExistence type="inferred from homology"/>
<dbReference type="Proteomes" id="UP001319861">
    <property type="component" value="Chromosome"/>
</dbReference>
<dbReference type="InterPro" id="IPR035906">
    <property type="entry name" value="MetI-like_sf"/>
</dbReference>
<evidence type="ECO:0000256" key="7">
    <source>
        <dbReference type="RuleBase" id="RU363032"/>
    </source>
</evidence>
<dbReference type="SUPFAM" id="SSF161098">
    <property type="entry name" value="MetI-like"/>
    <property type="match status" value="1"/>
</dbReference>
<evidence type="ECO:0000256" key="2">
    <source>
        <dbReference type="ARBA" id="ARBA00022448"/>
    </source>
</evidence>
<comment type="subcellular location">
    <subcellularLocation>
        <location evidence="1 7">Cell membrane</location>
        <topology evidence="1 7">Multi-pass membrane protein</topology>
    </subcellularLocation>
</comment>
<dbReference type="CDD" id="cd06261">
    <property type="entry name" value="TM_PBP2"/>
    <property type="match status" value="1"/>
</dbReference>
<reference evidence="9 10" key="1">
    <citation type="journal article" date="2021" name="J. Biosci. Bioeng.">
        <title>Identification and characterization of a chc gene cluster responsible for the aromatization pathway of cyclohexanecarboxylate degradation in Sinomonas cyclohexanicum ATCC 51369.</title>
        <authorList>
            <person name="Yamamoto T."/>
            <person name="Hasegawa Y."/>
            <person name="Lau P.C.K."/>
            <person name="Iwaki H."/>
        </authorList>
    </citation>
    <scope>NUCLEOTIDE SEQUENCE [LARGE SCALE GENOMIC DNA]</scope>
    <source>
        <strain evidence="9 10">ATCC 51369</strain>
    </source>
</reference>
<feature type="domain" description="ABC transmembrane type-1" evidence="8">
    <location>
        <begin position="65"/>
        <end position="256"/>
    </location>
</feature>
<keyword evidence="3" id="KW-1003">Cell membrane</keyword>
<feature type="transmembrane region" description="Helical" evidence="7">
    <location>
        <begin position="64"/>
        <end position="87"/>
    </location>
</feature>
<dbReference type="PROSITE" id="PS50928">
    <property type="entry name" value="ABC_TM1"/>
    <property type="match status" value="1"/>
</dbReference>
<gene>
    <name evidence="9" type="ORF">SCMU_00860</name>
</gene>
<keyword evidence="2 7" id="KW-0813">Transport</keyword>
<evidence type="ECO:0000256" key="6">
    <source>
        <dbReference type="ARBA" id="ARBA00023136"/>
    </source>
</evidence>
<evidence type="ECO:0000313" key="10">
    <source>
        <dbReference type="Proteomes" id="UP001319861"/>
    </source>
</evidence>
<evidence type="ECO:0000256" key="1">
    <source>
        <dbReference type="ARBA" id="ARBA00004651"/>
    </source>
</evidence>
<evidence type="ECO:0000256" key="5">
    <source>
        <dbReference type="ARBA" id="ARBA00022989"/>
    </source>
</evidence>
<feature type="transmembrane region" description="Helical" evidence="7">
    <location>
        <begin position="134"/>
        <end position="156"/>
    </location>
</feature>
<dbReference type="InterPro" id="IPR000515">
    <property type="entry name" value="MetI-like"/>
</dbReference>
<feature type="transmembrane region" description="Helical" evidence="7">
    <location>
        <begin position="99"/>
        <end position="122"/>
    </location>
</feature>
<dbReference type="EMBL" id="AP024525">
    <property type="protein sequence ID" value="BCT74244.1"/>
    <property type="molecule type" value="Genomic_DNA"/>
</dbReference>
<evidence type="ECO:0000313" key="9">
    <source>
        <dbReference type="EMBL" id="BCT74244.1"/>
    </source>
</evidence>
<keyword evidence="4 7" id="KW-0812">Transmembrane</keyword>
<evidence type="ECO:0000256" key="4">
    <source>
        <dbReference type="ARBA" id="ARBA00022692"/>
    </source>
</evidence>
<dbReference type="PANTHER" id="PTHR43744:SF12">
    <property type="entry name" value="ABC TRANSPORTER PERMEASE PROTEIN MG189-RELATED"/>
    <property type="match status" value="1"/>
</dbReference>
<dbReference type="RefSeq" id="WP_229231003.1">
    <property type="nucleotide sequence ID" value="NZ_AP024525.1"/>
</dbReference>
<feature type="transmembrane region" description="Helical" evidence="7">
    <location>
        <begin position="9"/>
        <end position="30"/>
    </location>
</feature>
<keyword evidence="5 7" id="KW-1133">Transmembrane helix</keyword>
<evidence type="ECO:0000259" key="8">
    <source>
        <dbReference type="PROSITE" id="PS50928"/>
    </source>
</evidence>
<accession>A0ABM7PPX8</accession>
<keyword evidence="6 7" id="KW-0472">Membrane</keyword>
<organism evidence="9 10">
    <name type="scientific">Sinomonas cyclohexanicum</name>
    <name type="common">Corynebacterium cyclohexanicum</name>
    <dbReference type="NCBI Taxonomy" id="322009"/>
    <lineage>
        <taxon>Bacteria</taxon>
        <taxon>Bacillati</taxon>
        <taxon>Actinomycetota</taxon>
        <taxon>Actinomycetes</taxon>
        <taxon>Micrococcales</taxon>
        <taxon>Micrococcaceae</taxon>
        <taxon>Sinomonas</taxon>
    </lineage>
</organism>
<feature type="transmembrane region" description="Helical" evidence="7">
    <location>
        <begin position="177"/>
        <end position="200"/>
    </location>
</feature>
<keyword evidence="10" id="KW-1185">Reference proteome</keyword>